<evidence type="ECO:0000313" key="2">
    <source>
        <dbReference type="Proteomes" id="UP000323242"/>
    </source>
</evidence>
<dbReference type="EMBL" id="VSZQ01000092">
    <property type="protein sequence ID" value="TYR62738.1"/>
    <property type="molecule type" value="Genomic_DNA"/>
</dbReference>
<dbReference type="Gene3D" id="3.30.1780.10">
    <property type="entry name" value="ornithine cyclodeaminase, domain 1"/>
    <property type="match status" value="1"/>
</dbReference>
<proteinExistence type="predicted"/>
<protein>
    <submittedName>
        <fullName evidence="1">Ornithine cyclodeaminase family protein</fullName>
    </submittedName>
</protein>
<dbReference type="InterPro" id="IPR023401">
    <property type="entry name" value="ODC_N"/>
</dbReference>
<dbReference type="SUPFAM" id="SSF51735">
    <property type="entry name" value="NAD(P)-binding Rossmann-fold domains"/>
    <property type="match status" value="1"/>
</dbReference>
<organism evidence="1 2">
    <name type="scientific">Streptomyces parvus</name>
    <dbReference type="NCBI Taxonomy" id="66428"/>
    <lineage>
        <taxon>Bacteria</taxon>
        <taxon>Bacillati</taxon>
        <taxon>Actinomycetota</taxon>
        <taxon>Actinomycetes</taxon>
        <taxon>Kitasatosporales</taxon>
        <taxon>Streptomycetaceae</taxon>
        <taxon>Streptomyces</taxon>
    </lineage>
</organism>
<comment type="caution">
    <text evidence="1">The sequence shown here is derived from an EMBL/GenBank/DDBJ whole genome shotgun (WGS) entry which is preliminary data.</text>
</comment>
<dbReference type="GO" id="GO:0005737">
    <property type="term" value="C:cytoplasm"/>
    <property type="evidence" value="ECO:0007669"/>
    <property type="project" value="TreeGrafter"/>
</dbReference>
<dbReference type="Gene3D" id="3.40.50.720">
    <property type="entry name" value="NAD(P)-binding Rossmann-like Domain"/>
    <property type="match status" value="1"/>
</dbReference>
<dbReference type="Proteomes" id="UP000323242">
    <property type="component" value="Unassembled WGS sequence"/>
</dbReference>
<keyword evidence="2" id="KW-1185">Reference proteome</keyword>
<reference evidence="1 2" key="1">
    <citation type="submission" date="2019-08" db="EMBL/GenBank/DDBJ databases">
        <title>Draft genome for granaticin producer strain Streptomyces parvus C05.</title>
        <authorList>
            <person name="Gonzalez-Pimentel J.L."/>
        </authorList>
    </citation>
    <scope>NUCLEOTIDE SEQUENCE [LARGE SCALE GENOMIC DNA]</scope>
    <source>
        <strain evidence="1 2">C05</strain>
    </source>
</reference>
<sequence length="314" mass="31972">MTVTLDAAEVAALGPVAAVAAVRDALAGGLDPDGGGVPRTVVPLAHGQGLLMSAEYGGWYGVKVATVAPGNPARGLRRINATYLLHDSATLTPVALLDGVALTALRTPAVSVAACLERLRALAARYGGLRLVVFGAGPQGEGHVAAVRAHVPVADVTVVTRRGGAVPGWADRHPAAGDRAVAAAVRRAQVVVTATSAREPVLDGRLLSDEAVVLAVGSHEPDVREVDGALTGRATVVVESRETALREAGDVVLAVREGALAPDLLVTLADLVEGGAVAPADRPLVVKTCGMGWQDLVVAVAAHRRKEGTPGERR</sequence>
<dbReference type="Pfam" id="PF02423">
    <property type="entry name" value="OCD_Mu_crystall"/>
    <property type="match status" value="1"/>
</dbReference>
<dbReference type="AlphaFoldDB" id="A0A5D4JC89"/>
<name>A0A5D4JC89_9ACTN</name>
<evidence type="ECO:0000313" key="1">
    <source>
        <dbReference type="EMBL" id="TYR62738.1"/>
    </source>
</evidence>
<dbReference type="InterPro" id="IPR003462">
    <property type="entry name" value="ODC_Mu_crystall"/>
</dbReference>
<dbReference type="RefSeq" id="WP_148903164.1">
    <property type="nucleotide sequence ID" value="NZ_VSZQ01000092.1"/>
</dbReference>
<dbReference type="PIRSF" id="PIRSF001439">
    <property type="entry name" value="CryM"/>
    <property type="match status" value="1"/>
</dbReference>
<dbReference type="InterPro" id="IPR036291">
    <property type="entry name" value="NAD(P)-bd_dom_sf"/>
</dbReference>
<dbReference type="PANTHER" id="PTHR13812">
    <property type="entry name" value="KETIMINE REDUCTASE MU-CRYSTALLIN"/>
    <property type="match status" value="1"/>
</dbReference>
<accession>A0A5D4JC89</accession>
<dbReference type="PANTHER" id="PTHR13812:SF19">
    <property type="entry name" value="KETIMINE REDUCTASE MU-CRYSTALLIN"/>
    <property type="match status" value="1"/>
</dbReference>
<gene>
    <name evidence="1" type="ORF">FY004_18180</name>
</gene>